<comment type="caution">
    <text evidence="1">The sequence shown here is derived from an EMBL/GenBank/DDBJ whole genome shotgun (WGS) entry which is preliminary data.</text>
</comment>
<sequence>MTQVRVNITVGDTAELVTPLHPYSAPLRIPATRIAQQAGLPASELPGRRFTVAALTDHDADGFTLLDDPRV</sequence>
<dbReference type="EMBL" id="POUA01000086">
    <property type="protein sequence ID" value="PZG47466.1"/>
    <property type="molecule type" value="Genomic_DNA"/>
</dbReference>
<organism evidence="1 2">
    <name type="scientific">Spongiactinospora gelatinilytica</name>
    <dbReference type="NCBI Taxonomy" id="2666298"/>
    <lineage>
        <taxon>Bacteria</taxon>
        <taxon>Bacillati</taxon>
        <taxon>Actinomycetota</taxon>
        <taxon>Actinomycetes</taxon>
        <taxon>Streptosporangiales</taxon>
        <taxon>Streptosporangiaceae</taxon>
        <taxon>Spongiactinospora</taxon>
    </lineage>
</organism>
<name>A0A2W2GCP9_9ACTN</name>
<evidence type="ECO:0000313" key="1">
    <source>
        <dbReference type="EMBL" id="PZG47466.1"/>
    </source>
</evidence>
<gene>
    <name evidence="1" type="ORF">C1I98_13425</name>
</gene>
<keyword evidence="2" id="KW-1185">Reference proteome</keyword>
<protein>
    <submittedName>
        <fullName evidence="1">Uncharacterized protein</fullName>
    </submittedName>
</protein>
<dbReference type="RefSeq" id="WP_111167502.1">
    <property type="nucleotide sequence ID" value="NZ_POUA01000086.1"/>
</dbReference>
<dbReference type="AlphaFoldDB" id="A0A2W2GCP9"/>
<proteinExistence type="predicted"/>
<evidence type="ECO:0000313" key="2">
    <source>
        <dbReference type="Proteomes" id="UP000248544"/>
    </source>
</evidence>
<reference evidence="1 2" key="1">
    <citation type="submission" date="2018-01" db="EMBL/GenBank/DDBJ databases">
        <title>Draft genome sequence of Sphaerisporangium sp. 7K107.</title>
        <authorList>
            <person name="Sahin N."/>
            <person name="Saygin H."/>
            <person name="Ay H."/>
        </authorList>
    </citation>
    <scope>NUCLEOTIDE SEQUENCE [LARGE SCALE GENOMIC DNA]</scope>
    <source>
        <strain evidence="1 2">7K107</strain>
    </source>
</reference>
<dbReference type="Proteomes" id="UP000248544">
    <property type="component" value="Unassembled WGS sequence"/>
</dbReference>
<accession>A0A2W2GCP9</accession>